<evidence type="ECO:0000313" key="3">
    <source>
        <dbReference type="EMBL" id="AJY77310.1"/>
    </source>
</evidence>
<keyword evidence="4" id="KW-1185">Reference proteome</keyword>
<dbReference type="HOGENOM" id="CLU_1693723_0_0_9"/>
<evidence type="ECO:0000256" key="1">
    <source>
        <dbReference type="SAM" id="MobiDB-lite"/>
    </source>
</evidence>
<feature type="domain" description="DeoR-like transcriptional repressor C-terminal sensor" evidence="2">
    <location>
        <begin position="93"/>
        <end position="134"/>
    </location>
</feature>
<dbReference type="EMBL" id="CP011058">
    <property type="protein sequence ID" value="AJY77310.1"/>
    <property type="molecule type" value="Genomic_DNA"/>
</dbReference>
<dbReference type="InterPro" id="IPR014036">
    <property type="entry name" value="DeoR-like_C"/>
</dbReference>
<dbReference type="STRING" id="1126833.VN24_25560"/>
<name>A0A0D5NQ66_9BACL</name>
<dbReference type="PATRIC" id="fig|1126833.4.peg.5618"/>
<dbReference type="SUPFAM" id="SSF100950">
    <property type="entry name" value="NagB/RpiA/CoA transferase-like"/>
    <property type="match status" value="1"/>
</dbReference>
<evidence type="ECO:0000313" key="4">
    <source>
        <dbReference type="Proteomes" id="UP000032633"/>
    </source>
</evidence>
<dbReference type="AlphaFoldDB" id="A0A0D5NQ66"/>
<dbReference type="KEGG" id="pbj:VN24_25560"/>
<reference evidence="3 4" key="1">
    <citation type="journal article" date="2015" name="J. Biotechnol.">
        <title>Complete genome sequence of Paenibacillus beijingensis 7188(T) (=DSM 24997(T)), a novel rhizobacterium from jujube garden soil.</title>
        <authorList>
            <person name="Kwak Y."/>
            <person name="Shin J.H."/>
        </authorList>
    </citation>
    <scope>NUCLEOTIDE SEQUENCE [LARGE SCALE GENOMIC DNA]</scope>
    <source>
        <strain evidence="3 4">DSM 24997</strain>
    </source>
</reference>
<gene>
    <name evidence="3" type="ORF">VN24_25560</name>
</gene>
<reference evidence="4" key="2">
    <citation type="submission" date="2015-03" db="EMBL/GenBank/DDBJ databases">
        <title>Genome sequence of Paenibacillus beijingensis strain DSM 24997T.</title>
        <authorList>
            <person name="Kwak Y."/>
            <person name="Shin J.-H."/>
        </authorList>
    </citation>
    <scope>NUCLEOTIDE SEQUENCE [LARGE SCALE GENOMIC DNA]</scope>
    <source>
        <strain evidence="4">DSM 24997</strain>
    </source>
</reference>
<organism evidence="3 4">
    <name type="scientific">Paenibacillus beijingensis</name>
    <dbReference type="NCBI Taxonomy" id="1126833"/>
    <lineage>
        <taxon>Bacteria</taxon>
        <taxon>Bacillati</taxon>
        <taxon>Bacillota</taxon>
        <taxon>Bacilli</taxon>
        <taxon>Bacillales</taxon>
        <taxon>Paenibacillaceae</taxon>
        <taxon>Paenibacillus</taxon>
    </lineage>
</organism>
<dbReference type="InterPro" id="IPR037171">
    <property type="entry name" value="NagB/RpiA_transferase-like"/>
</dbReference>
<proteinExistence type="predicted"/>
<sequence length="155" mass="17308">MTNGNTGPKINDGSSQELNIPIDRNTASNRKKPQETENPSVRRVLFLPLMRGITAAIRMQSWLRPRTKTWGLPAKRKPMQTEQPLFDHPSAKDIRRLMISNAKETIALADSSKFGGVAFFRFAEVDELGYLITDPKTDIEAIRKLEQAGVKATGS</sequence>
<feature type="region of interest" description="Disordered" evidence="1">
    <location>
        <begin position="1"/>
        <end position="39"/>
    </location>
</feature>
<dbReference type="Proteomes" id="UP000032633">
    <property type="component" value="Chromosome"/>
</dbReference>
<evidence type="ECO:0000259" key="2">
    <source>
        <dbReference type="Pfam" id="PF00455"/>
    </source>
</evidence>
<accession>A0A0D5NQ66</accession>
<protein>
    <recommendedName>
        <fullName evidence="2">DeoR-like transcriptional repressor C-terminal sensor domain-containing protein</fullName>
    </recommendedName>
</protein>
<feature type="compositionally biased region" description="Polar residues" evidence="1">
    <location>
        <begin position="1"/>
        <end position="18"/>
    </location>
</feature>
<dbReference type="Pfam" id="PF00455">
    <property type="entry name" value="DeoRC"/>
    <property type="match status" value="1"/>
</dbReference>